<feature type="transmembrane region" description="Helical" evidence="6">
    <location>
        <begin position="720"/>
        <end position="744"/>
    </location>
</feature>
<evidence type="ECO:0000313" key="9">
    <source>
        <dbReference type="Proteomes" id="UP000237682"/>
    </source>
</evidence>
<keyword evidence="2" id="KW-1003">Cell membrane</keyword>
<feature type="domain" description="ABC3 transporter permease C-terminal" evidence="7">
    <location>
        <begin position="266"/>
        <end position="383"/>
    </location>
</feature>
<dbReference type="GO" id="GO:0016740">
    <property type="term" value="F:transferase activity"/>
    <property type="evidence" value="ECO:0007669"/>
    <property type="project" value="UniProtKB-KW"/>
</dbReference>
<dbReference type="PANTHER" id="PTHR30287:SF1">
    <property type="entry name" value="INNER MEMBRANE PROTEIN"/>
    <property type="match status" value="1"/>
</dbReference>
<gene>
    <name evidence="8" type="ORF">C5L14_06780</name>
</gene>
<evidence type="ECO:0000256" key="1">
    <source>
        <dbReference type="ARBA" id="ARBA00004651"/>
    </source>
</evidence>
<sequence>MSLASLPLPLRFALRELRAGIRGFGIFLACLALGVMAIAGVDAISSALSDGLRSQGRVINGGDIEFTLVGREASPEELAFIGKQGRLSIAASTRAMARTPDGQTALVEIKAVDPAYPLLGAVEFGQGRALSATIGSQGSRADAAADAALFARLGLQPGATVTIGNLTVTLADRLIGEPDKIAGGISFGPRLMITLDALRESGLIQPGSLIRWRYRLVLPPDVSPDAVRQRANQAFPQAGWEVRTRDDASPELRRGIERFTMFITLVGLTALLVGGVGVANAVRAFVERQRDSIATLKTLGAGANLVTGIYLTQTLLLAALGIVIGLAAGAALPFILAYGFADYLPLPITPVLNPAGLALAALYGLLTALAFSLLPLGRARDISVSALFRDAIAPTRRWPAPIVLILAGLAVAALVALALFFAADRKVALVYVASALGAFVLLRVVASLLMALARRLPRPHSTPLRLAVTNIHRPGAATPSVVLSLGLGLCLLVALTLVDGNIRHQLSAAIPDKAPSFFFVDIRRADAPRFDAFLKQAAPQATSERVPMLRGRIVSVKDVPAEKIKPPPNIAWVLSGDRGVTFTDAVPAGSRVVEGQWWAPDYAGPPLVSLEQEVAHGLGLAVGDDITVNVLGRNITAKVGALRKLEWQNFGINFVLVYSPNTFKGAPVTDIATLTFPHGADDAVELGLLKQVADAFPMVTAVRIKDALQSFADLAGQLAMAIRAAAAIALVASILVLAGALAAGQSSRLYDAVILKVLGATRGRILFAFILEYGLLGLATGLFGVVAGTACAWLIVTYLMNFSFTFLAGPAFGAAFGALALTILFGLAGTWRILRQKPATHLRSL</sequence>
<evidence type="ECO:0000256" key="5">
    <source>
        <dbReference type="ARBA" id="ARBA00023136"/>
    </source>
</evidence>
<feature type="transmembrane region" description="Helical" evidence="6">
    <location>
        <begin position="802"/>
        <end position="827"/>
    </location>
</feature>
<evidence type="ECO:0000256" key="4">
    <source>
        <dbReference type="ARBA" id="ARBA00022989"/>
    </source>
</evidence>
<keyword evidence="5 6" id="KW-0472">Membrane</keyword>
<feature type="transmembrane region" description="Helical" evidence="6">
    <location>
        <begin position="315"/>
        <end position="336"/>
    </location>
</feature>
<keyword evidence="3 6" id="KW-0812">Transmembrane</keyword>
<keyword evidence="8" id="KW-0808">Transferase</keyword>
<evidence type="ECO:0000256" key="6">
    <source>
        <dbReference type="SAM" id="Phobius"/>
    </source>
</evidence>
<protein>
    <submittedName>
        <fullName evidence="8">Glycosyl transferase family 1</fullName>
    </submittedName>
</protein>
<keyword evidence="9" id="KW-1185">Reference proteome</keyword>
<dbReference type="GO" id="GO:0005886">
    <property type="term" value="C:plasma membrane"/>
    <property type="evidence" value="ECO:0007669"/>
    <property type="project" value="UniProtKB-SubCell"/>
</dbReference>
<dbReference type="InterPro" id="IPR038766">
    <property type="entry name" value="Membrane_comp_ABC_pdt"/>
</dbReference>
<dbReference type="RefSeq" id="WP_105861252.1">
    <property type="nucleotide sequence ID" value="NZ_PUEJ01000002.1"/>
</dbReference>
<comment type="caution">
    <text evidence="8">The sequence shown here is derived from an EMBL/GenBank/DDBJ whole genome shotgun (WGS) entry which is preliminary data.</text>
</comment>
<feature type="transmembrane region" description="Helical" evidence="6">
    <location>
        <begin position="259"/>
        <end position="282"/>
    </location>
</feature>
<evidence type="ECO:0000256" key="2">
    <source>
        <dbReference type="ARBA" id="ARBA00022475"/>
    </source>
</evidence>
<feature type="transmembrane region" description="Helical" evidence="6">
    <location>
        <begin position="428"/>
        <end position="453"/>
    </location>
</feature>
<organism evidence="8 9">
    <name type="scientific">Labrys okinawensis</name>
    <dbReference type="NCBI Taxonomy" id="346911"/>
    <lineage>
        <taxon>Bacteria</taxon>
        <taxon>Pseudomonadati</taxon>
        <taxon>Pseudomonadota</taxon>
        <taxon>Alphaproteobacteria</taxon>
        <taxon>Hyphomicrobiales</taxon>
        <taxon>Xanthobacteraceae</taxon>
        <taxon>Labrys</taxon>
    </lineage>
</organism>
<feature type="transmembrane region" description="Helical" evidence="6">
    <location>
        <begin position="765"/>
        <end position="796"/>
    </location>
</feature>
<dbReference type="OrthoDB" id="9775544at2"/>
<evidence type="ECO:0000256" key="3">
    <source>
        <dbReference type="ARBA" id="ARBA00022692"/>
    </source>
</evidence>
<accession>A0A2S9QHZ6</accession>
<feature type="transmembrane region" description="Helical" evidence="6">
    <location>
        <begin position="398"/>
        <end position="422"/>
    </location>
</feature>
<feature type="transmembrane region" description="Helical" evidence="6">
    <location>
        <begin position="356"/>
        <end position="377"/>
    </location>
</feature>
<evidence type="ECO:0000259" key="7">
    <source>
        <dbReference type="Pfam" id="PF02687"/>
    </source>
</evidence>
<feature type="transmembrane region" description="Helical" evidence="6">
    <location>
        <begin position="474"/>
        <end position="498"/>
    </location>
</feature>
<dbReference type="Pfam" id="PF02687">
    <property type="entry name" value="FtsX"/>
    <property type="match status" value="2"/>
</dbReference>
<name>A0A2S9QHZ6_9HYPH</name>
<dbReference type="Proteomes" id="UP000237682">
    <property type="component" value="Unassembled WGS sequence"/>
</dbReference>
<dbReference type="PANTHER" id="PTHR30287">
    <property type="entry name" value="MEMBRANE COMPONENT OF PREDICTED ABC SUPERFAMILY METABOLITE UPTAKE TRANSPORTER"/>
    <property type="match status" value="1"/>
</dbReference>
<evidence type="ECO:0000313" key="8">
    <source>
        <dbReference type="EMBL" id="PRH88910.1"/>
    </source>
</evidence>
<keyword evidence="4 6" id="KW-1133">Transmembrane helix</keyword>
<dbReference type="AlphaFoldDB" id="A0A2S9QHZ6"/>
<dbReference type="InterPro" id="IPR003838">
    <property type="entry name" value="ABC3_permease_C"/>
</dbReference>
<feature type="domain" description="ABC3 transporter permease C-terminal" evidence="7">
    <location>
        <begin position="725"/>
        <end position="838"/>
    </location>
</feature>
<reference evidence="8 9" key="1">
    <citation type="submission" date="2018-02" db="EMBL/GenBank/DDBJ databases">
        <title>Whole genome sequencing of endophytic bacterium.</title>
        <authorList>
            <person name="Eedara R."/>
            <person name="Podile A.R."/>
        </authorList>
    </citation>
    <scope>NUCLEOTIDE SEQUENCE [LARGE SCALE GENOMIC DNA]</scope>
    <source>
        <strain evidence="8 9">RP1T</strain>
    </source>
</reference>
<dbReference type="EMBL" id="PUEJ01000002">
    <property type="protein sequence ID" value="PRH88910.1"/>
    <property type="molecule type" value="Genomic_DNA"/>
</dbReference>
<comment type="subcellular location">
    <subcellularLocation>
        <location evidence="1">Cell membrane</location>
        <topology evidence="1">Multi-pass membrane protein</topology>
    </subcellularLocation>
</comment>
<proteinExistence type="predicted"/>